<sequence length="99" mass="11569">MFILTRFPLIHQRDQQKHRSLPIMVSELTSDLLQTAYIDAKMFPIGLPVRHNVMRLQGERFQYILLLCISESWSCYIGPEASVVYTFRALKTKKVTPNK</sequence>
<accession>A0A385TVU8</accession>
<reference evidence="1 2" key="1">
    <citation type="submission" date="2018-09" db="EMBL/GenBank/DDBJ databases">
        <title>Genome Sequence of Paenibacillus lautus Strain E7593-69, Azo Dye-Degrading Bacteria, Isolated from Commercial Tattoo Inks.</title>
        <authorList>
            <person name="Nho S.W."/>
            <person name="Kim S.-J."/>
            <person name="Kweon O."/>
            <person name="Cerniglia C.E."/>
        </authorList>
    </citation>
    <scope>NUCLEOTIDE SEQUENCE [LARGE SCALE GENOMIC DNA]</scope>
    <source>
        <strain evidence="1 2">E7593-69</strain>
    </source>
</reference>
<evidence type="ECO:0000313" key="2">
    <source>
        <dbReference type="Proteomes" id="UP000266552"/>
    </source>
</evidence>
<name>A0A385TVU8_PAELA</name>
<dbReference type="EMBL" id="CP032412">
    <property type="protein sequence ID" value="AYB47088.1"/>
    <property type="molecule type" value="Genomic_DNA"/>
</dbReference>
<dbReference type="KEGG" id="plw:D5F53_29005"/>
<organism evidence="1 2">
    <name type="scientific">Paenibacillus lautus</name>
    <name type="common">Bacillus lautus</name>
    <dbReference type="NCBI Taxonomy" id="1401"/>
    <lineage>
        <taxon>Bacteria</taxon>
        <taxon>Bacillati</taxon>
        <taxon>Bacillota</taxon>
        <taxon>Bacilli</taxon>
        <taxon>Bacillales</taxon>
        <taxon>Paenibacillaceae</taxon>
        <taxon>Paenibacillus</taxon>
    </lineage>
</organism>
<dbReference type="AlphaFoldDB" id="A0A385TVU8"/>
<keyword evidence="2" id="KW-1185">Reference proteome</keyword>
<evidence type="ECO:0000313" key="1">
    <source>
        <dbReference type="EMBL" id="AYB47088.1"/>
    </source>
</evidence>
<proteinExistence type="predicted"/>
<dbReference type="Proteomes" id="UP000266552">
    <property type="component" value="Chromosome"/>
</dbReference>
<gene>
    <name evidence="1" type="ORF">D5F53_29005</name>
</gene>
<protein>
    <submittedName>
        <fullName evidence="1">Uncharacterized protein</fullName>
    </submittedName>
</protein>